<dbReference type="GeneID" id="33561325"/>
<feature type="transmembrane region" description="Helical" evidence="1">
    <location>
        <begin position="35"/>
        <end position="55"/>
    </location>
</feature>
<dbReference type="RefSeq" id="XP_021879181.1">
    <property type="nucleotide sequence ID" value="XM_022019480.1"/>
</dbReference>
<keyword evidence="1" id="KW-1133">Transmembrane helix</keyword>
<dbReference type="Proteomes" id="UP000193648">
    <property type="component" value="Unassembled WGS sequence"/>
</dbReference>
<evidence type="ECO:0000313" key="2">
    <source>
        <dbReference type="EMBL" id="ORZ10274.1"/>
    </source>
</evidence>
<organism evidence="2 3">
    <name type="scientific">Lobosporangium transversale</name>
    <dbReference type="NCBI Taxonomy" id="64571"/>
    <lineage>
        <taxon>Eukaryota</taxon>
        <taxon>Fungi</taxon>
        <taxon>Fungi incertae sedis</taxon>
        <taxon>Mucoromycota</taxon>
        <taxon>Mortierellomycotina</taxon>
        <taxon>Mortierellomycetes</taxon>
        <taxon>Mortierellales</taxon>
        <taxon>Mortierellaceae</taxon>
        <taxon>Lobosporangium</taxon>
    </lineage>
</organism>
<keyword evidence="1" id="KW-0472">Membrane</keyword>
<evidence type="ECO:0000256" key="1">
    <source>
        <dbReference type="SAM" id="Phobius"/>
    </source>
</evidence>
<proteinExistence type="predicted"/>
<comment type="caution">
    <text evidence="2">The sequence shown here is derived from an EMBL/GenBank/DDBJ whole genome shotgun (WGS) entry which is preliminary data.</text>
</comment>
<dbReference type="InParanoid" id="A0A1Y2GI01"/>
<keyword evidence="3" id="KW-1185">Reference proteome</keyword>
<dbReference type="AlphaFoldDB" id="A0A1Y2GI01"/>
<name>A0A1Y2GI01_9FUNG</name>
<sequence>MLSSIEISRKRRDQRPLHSLTYRLAARRVLHERSIANLLLVLGFSYVAALSSQYVHLGLFGLYKGLFSLYTLALTGTFFFFGAALVGVRNARVQGRSMI</sequence>
<evidence type="ECO:0000313" key="3">
    <source>
        <dbReference type="Proteomes" id="UP000193648"/>
    </source>
</evidence>
<keyword evidence="1" id="KW-0812">Transmembrane</keyword>
<gene>
    <name evidence="2" type="ORF">BCR41DRAFT_129688</name>
</gene>
<feature type="transmembrane region" description="Helical" evidence="1">
    <location>
        <begin position="67"/>
        <end position="88"/>
    </location>
</feature>
<reference evidence="2 3" key="1">
    <citation type="submission" date="2016-07" db="EMBL/GenBank/DDBJ databases">
        <title>Pervasive Adenine N6-methylation of Active Genes in Fungi.</title>
        <authorList>
            <consortium name="DOE Joint Genome Institute"/>
            <person name="Mondo S.J."/>
            <person name="Dannebaum R.O."/>
            <person name="Kuo R.C."/>
            <person name="Labutti K."/>
            <person name="Haridas S."/>
            <person name="Kuo A."/>
            <person name="Salamov A."/>
            <person name="Ahrendt S.R."/>
            <person name="Lipzen A."/>
            <person name="Sullivan W."/>
            <person name="Andreopoulos W.B."/>
            <person name="Clum A."/>
            <person name="Lindquist E."/>
            <person name="Daum C."/>
            <person name="Ramamoorthy G.K."/>
            <person name="Gryganskyi A."/>
            <person name="Culley D."/>
            <person name="Magnuson J.K."/>
            <person name="James T.Y."/>
            <person name="O'Malley M.A."/>
            <person name="Stajich J.E."/>
            <person name="Spatafora J.W."/>
            <person name="Visel A."/>
            <person name="Grigoriev I.V."/>
        </authorList>
    </citation>
    <scope>NUCLEOTIDE SEQUENCE [LARGE SCALE GENOMIC DNA]</scope>
    <source>
        <strain evidence="2 3">NRRL 3116</strain>
    </source>
</reference>
<protein>
    <submittedName>
        <fullName evidence="2">Uncharacterized protein</fullName>
    </submittedName>
</protein>
<accession>A0A1Y2GI01</accession>
<dbReference type="EMBL" id="MCFF01000031">
    <property type="protein sequence ID" value="ORZ10274.1"/>
    <property type="molecule type" value="Genomic_DNA"/>
</dbReference>